<organism evidence="3 4">
    <name type="scientific">Zostera marina</name>
    <name type="common">Eelgrass</name>
    <dbReference type="NCBI Taxonomy" id="29655"/>
    <lineage>
        <taxon>Eukaryota</taxon>
        <taxon>Viridiplantae</taxon>
        <taxon>Streptophyta</taxon>
        <taxon>Embryophyta</taxon>
        <taxon>Tracheophyta</taxon>
        <taxon>Spermatophyta</taxon>
        <taxon>Magnoliopsida</taxon>
        <taxon>Liliopsida</taxon>
        <taxon>Zosteraceae</taxon>
        <taxon>Zostera</taxon>
    </lineage>
</organism>
<dbReference type="Pfam" id="PF00128">
    <property type="entry name" value="Alpha-amylase"/>
    <property type="match status" value="1"/>
</dbReference>
<dbReference type="STRING" id="29655.A0A0K9P9T8"/>
<dbReference type="SUPFAM" id="SSF51445">
    <property type="entry name" value="(Trans)glycosidases"/>
    <property type="match status" value="1"/>
</dbReference>
<proteinExistence type="inferred from homology"/>
<accession>A0A0K9P9T8</accession>
<dbReference type="SUPFAM" id="SSF81296">
    <property type="entry name" value="E set domains"/>
    <property type="match status" value="1"/>
</dbReference>
<dbReference type="SMART" id="SM00642">
    <property type="entry name" value="Aamy"/>
    <property type="match status" value="1"/>
</dbReference>
<keyword evidence="4" id="KW-1185">Reference proteome</keyword>
<dbReference type="Pfam" id="PF02922">
    <property type="entry name" value="CBM_48"/>
    <property type="match status" value="1"/>
</dbReference>
<evidence type="ECO:0000256" key="1">
    <source>
        <dbReference type="ARBA" id="ARBA00008061"/>
    </source>
</evidence>
<evidence type="ECO:0000313" key="3">
    <source>
        <dbReference type="EMBL" id="KMZ65843.1"/>
    </source>
</evidence>
<dbReference type="AlphaFoldDB" id="A0A0K9P9T8"/>
<dbReference type="Gene3D" id="3.20.20.80">
    <property type="entry name" value="Glycosidases"/>
    <property type="match status" value="1"/>
</dbReference>
<dbReference type="OrthoDB" id="204980at2759"/>
<dbReference type="PANTHER" id="PTHR43002">
    <property type="entry name" value="GLYCOGEN DEBRANCHING ENZYME"/>
    <property type="match status" value="1"/>
</dbReference>
<name>A0A0K9P9T8_ZOSMR</name>
<dbReference type="Gene3D" id="2.60.40.10">
    <property type="entry name" value="Immunoglobulins"/>
    <property type="match status" value="1"/>
</dbReference>
<comment type="similarity">
    <text evidence="1">Belongs to the glycosyl hydrolase 13 family.</text>
</comment>
<comment type="caution">
    <text evidence="3">The sequence shown here is derived from an EMBL/GenBank/DDBJ whole genome shotgun (WGS) entry which is preliminary data.</text>
</comment>
<dbReference type="InterPro" id="IPR006047">
    <property type="entry name" value="GH13_cat_dom"/>
</dbReference>
<dbReference type="CDD" id="cd11346">
    <property type="entry name" value="AmyAc_plant_IsoA"/>
    <property type="match status" value="1"/>
</dbReference>
<dbReference type="InterPro" id="IPR017853">
    <property type="entry name" value="GH"/>
</dbReference>
<protein>
    <submittedName>
        <fullName evidence="3">Isoamylase, family GH13</fullName>
    </submittedName>
</protein>
<evidence type="ECO:0000259" key="2">
    <source>
        <dbReference type="SMART" id="SM00642"/>
    </source>
</evidence>
<gene>
    <name evidence="3" type="ORF">ZOSMA_30G01240</name>
</gene>
<dbReference type="SUPFAM" id="SSF51011">
    <property type="entry name" value="Glycosyl hydrolase domain"/>
    <property type="match status" value="1"/>
</dbReference>
<dbReference type="GO" id="GO:0019156">
    <property type="term" value="F:isoamylase activity"/>
    <property type="evidence" value="ECO:0007669"/>
    <property type="project" value="InterPro"/>
</dbReference>
<feature type="domain" description="Glycosyl hydrolase family 13 catalytic" evidence="2">
    <location>
        <begin position="397"/>
        <end position="768"/>
    </location>
</feature>
<dbReference type="InterPro" id="IPR014756">
    <property type="entry name" value="Ig_E-set"/>
</dbReference>
<dbReference type="Gene3D" id="2.60.40.1180">
    <property type="entry name" value="Golgi alpha-mannosidase II"/>
    <property type="match status" value="1"/>
</dbReference>
<dbReference type="GO" id="GO:0019252">
    <property type="term" value="P:starch biosynthetic process"/>
    <property type="evidence" value="ECO:0007669"/>
    <property type="project" value="InterPro"/>
</dbReference>
<dbReference type="InterPro" id="IPR044505">
    <property type="entry name" value="GlgX_Isoamylase_N_E_set"/>
</dbReference>
<dbReference type="InterPro" id="IPR044096">
    <property type="entry name" value="AmyAc_plant_ISA2"/>
</dbReference>
<dbReference type="CDD" id="cd02856">
    <property type="entry name" value="E_set_GDE_Isoamylase_N"/>
    <property type="match status" value="1"/>
</dbReference>
<dbReference type="InterPro" id="IPR013780">
    <property type="entry name" value="Glyco_hydro_b"/>
</dbReference>
<reference evidence="4" key="1">
    <citation type="journal article" date="2016" name="Nature">
        <title>The genome of the seagrass Zostera marina reveals angiosperm adaptation to the sea.</title>
        <authorList>
            <person name="Olsen J.L."/>
            <person name="Rouze P."/>
            <person name="Verhelst B."/>
            <person name="Lin Y.-C."/>
            <person name="Bayer T."/>
            <person name="Collen J."/>
            <person name="Dattolo E."/>
            <person name="De Paoli E."/>
            <person name="Dittami S."/>
            <person name="Maumus F."/>
            <person name="Michel G."/>
            <person name="Kersting A."/>
            <person name="Lauritano C."/>
            <person name="Lohaus R."/>
            <person name="Toepel M."/>
            <person name="Tonon T."/>
            <person name="Vanneste K."/>
            <person name="Amirebrahimi M."/>
            <person name="Brakel J."/>
            <person name="Bostroem C."/>
            <person name="Chovatia M."/>
            <person name="Grimwood J."/>
            <person name="Jenkins J.W."/>
            <person name="Jueterbock A."/>
            <person name="Mraz A."/>
            <person name="Stam W.T."/>
            <person name="Tice H."/>
            <person name="Bornberg-Bauer E."/>
            <person name="Green P.J."/>
            <person name="Pearson G.A."/>
            <person name="Procaccini G."/>
            <person name="Duarte C.M."/>
            <person name="Schmutz J."/>
            <person name="Reusch T.B.H."/>
            <person name="Van de Peer Y."/>
        </authorList>
    </citation>
    <scope>NUCLEOTIDE SEQUENCE [LARGE SCALE GENOMIC DNA]</scope>
    <source>
        <strain evidence="4">cv. Finnish</strain>
    </source>
</reference>
<dbReference type="OMA" id="MKSHSCA"/>
<dbReference type="InterPro" id="IPR004193">
    <property type="entry name" value="Glyco_hydro_13_N"/>
</dbReference>
<evidence type="ECO:0000313" key="4">
    <source>
        <dbReference type="Proteomes" id="UP000036987"/>
    </source>
</evidence>
<dbReference type="EMBL" id="LFYR01001011">
    <property type="protein sequence ID" value="KMZ65843.1"/>
    <property type="molecule type" value="Genomic_DNA"/>
</dbReference>
<sequence length="900" mass="100899">MEALSLLAPLRPDGLSSKLHGPGKFIIPSARHSERRNGVYLVNKTFMLERSQTCANILHASIHNDKKRFESKRAVCAASQCSIQQNDKVSGVVSQTQEFKNKFSYSFWSQADGPVKVSVVETEAKFVVYIQVSSLCRALSDLELIWSIFRSDSSSLIAQGSKKFAAFTNNPFTEAVTESSNFISMSFDQRYLDGHVVSLEFPSAQAPFFVSFNLHTSPDSFGSGGSVFGTHKNTDFCIPVGIGRGHPMPLGVSFSTDESVNFSIFSKNAESVILCLYTGVSNDCTLEIALDPFVNRTGDVWHVKMNNCQNYVAYGYRCKGDILWDTGCRFHMRYVLLDPYTKILGKFFPSKVQEQERLASQTKYLGLLQKMPFFDWSSDVHPHIPMEKMVVYRLNVGLFTEDTSSQLSANLMGTFAGLEKKIHHFKNLGVNAILSHPIFSFDETKGPYFPYNFFSPMNNYGPEKDGVSAITSMKNMVKSLHAQGIELLLEVVFSHTAEGGDAACQMITFRGIDNSVYYNVEGDIGRETYNSINCNNPIVQGMILESLRYWVSEFHIDGFCFVNTSALVQGPDNHSLWQSPLIEAIAGDPLLSKTKIVADFWSPVDMSYKKVKFRHWKRFAEMNLQFCFDVRNFLKGEGLLCDIATRVCGSGDIFSDGRGPSFAFNFISKNLSLIDLVSYNDCSEQSWNCGEEGPTTNRGVVELRHRQIRNFLFILFVSLGVPVINMGDECGFSTSNDKQRAFDWTCLNSSFGTENVAFIAFLSSLRSRRNDLLQARNFLKVENIEWHGSDQSYLDWNDPASCKFLGMLLKPNWADISLSSWDKGNMFAVFNSSGFPLIATLPQLPWGSFWVRLVDTSLPFPVFFANYDDPDAFSCGGLNSYQLQPHSCALFEAKKGSIGK</sequence>
<dbReference type="InterPro" id="IPR013783">
    <property type="entry name" value="Ig-like_fold"/>
</dbReference>
<dbReference type="Proteomes" id="UP000036987">
    <property type="component" value="Unassembled WGS sequence"/>
</dbReference>